<comment type="caution">
    <text evidence="11">The sequence shown here is derived from an EMBL/GenBank/DDBJ whole genome shotgun (WGS) entry which is preliminary data.</text>
</comment>
<name>A0A255HBX6_9ACTN</name>
<feature type="transmembrane region" description="Helical" evidence="10">
    <location>
        <begin position="311"/>
        <end position="330"/>
    </location>
</feature>
<dbReference type="PANTHER" id="PTHR36106">
    <property type="entry name" value="ANAEROBIC C4-DICARBOXYLATE TRANSPORTER DCUB"/>
    <property type="match status" value="1"/>
</dbReference>
<dbReference type="Pfam" id="PF03605">
    <property type="entry name" value="DcuA_DcuB"/>
    <property type="match status" value="1"/>
</dbReference>
<evidence type="ECO:0000256" key="5">
    <source>
        <dbReference type="ARBA" id="ARBA00022519"/>
    </source>
</evidence>
<dbReference type="GO" id="GO:0015556">
    <property type="term" value="F:C4-dicarboxylate transmembrane transporter activity"/>
    <property type="evidence" value="ECO:0007669"/>
    <property type="project" value="InterPro"/>
</dbReference>
<feature type="transmembrane region" description="Helical" evidence="10">
    <location>
        <begin position="432"/>
        <end position="454"/>
    </location>
</feature>
<dbReference type="PANTHER" id="PTHR36106:SF2">
    <property type="entry name" value="C4-DICARBOXYLATE TRANSPORTER DCUA"/>
    <property type="match status" value="1"/>
</dbReference>
<evidence type="ECO:0000256" key="9">
    <source>
        <dbReference type="ARBA" id="ARBA00039380"/>
    </source>
</evidence>
<proteinExistence type="inferred from homology"/>
<keyword evidence="12" id="KW-1185">Reference proteome</keyword>
<keyword evidence="3" id="KW-0813">Transport</keyword>
<gene>
    <name evidence="11" type="ORF">CGZ93_03255</name>
</gene>
<keyword evidence="6 10" id="KW-0812">Transmembrane</keyword>
<reference evidence="11 12" key="1">
    <citation type="submission" date="2017-07" db="EMBL/GenBank/DDBJ databases">
        <title>Draft whole genome sequences of clinical Proprionibacteriaceae strains.</title>
        <authorList>
            <person name="Bernier A.-M."/>
            <person name="Bernard K."/>
            <person name="Domingo M.-C."/>
        </authorList>
    </citation>
    <scope>NUCLEOTIDE SEQUENCE [LARGE SCALE GENOMIC DNA]</scope>
    <source>
        <strain evidence="11 12">NML 130396</strain>
    </source>
</reference>
<evidence type="ECO:0000256" key="2">
    <source>
        <dbReference type="ARBA" id="ARBA00006413"/>
    </source>
</evidence>
<evidence type="ECO:0000256" key="10">
    <source>
        <dbReference type="SAM" id="Phobius"/>
    </source>
</evidence>
<dbReference type="GO" id="GO:0005886">
    <property type="term" value="C:plasma membrane"/>
    <property type="evidence" value="ECO:0007669"/>
    <property type="project" value="UniProtKB-SubCell"/>
</dbReference>
<protein>
    <recommendedName>
        <fullName evidence="9">C4-dicarboxylate transporter DcuA</fullName>
    </recommendedName>
</protein>
<evidence type="ECO:0000256" key="3">
    <source>
        <dbReference type="ARBA" id="ARBA00022448"/>
    </source>
</evidence>
<dbReference type="Proteomes" id="UP000216311">
    <property type="component" value="Unassembled WGS sequence"/>
</dbReference>
<keyword evidence="4" id="KW-1003">Cell membrane</keyword>
<feature type="transmembrane region" description="Helical" evidence="10">
    <location>
        <begin position="350"/>
        <end position="367"/>
    </location>
</feature>
<dbReference type="NCBIfam" id="TIGR00770">
    <property type="entry name" value="Dcu"/>
    <property type="match status" value="1"/>
</dbReference>
<keyword evidence="8 10" id="KW-0472">Membrane</keyword>
<feature type="transmembrane region" description="Helical" evidence="10">
    <location>
        <begin position="244"/>
        <end position="262"/>
    </location>
</feature>
<feature type="transmembrane region" description="Helical" evidence="10">
    <location>
        <begin position="282"/>
        <end position="299"/>
    </location>
</feature>
<dbReference type="NCBIfam" id="NF006927">
    <property type="entry name" value="PRK09412.1"/>
    <property type="match status" value="1"/>
</dbReference>
<comment type="similarity">
    <text evidence="2">Belongs to the DcuA/DcuB transporter (TC 2.A.13.1) family.</text>
</comment>
<feature type="transmembrane region" description="Helical" evidence="10">
    <location>
        <begin position="142"/>
        <end position="164"/>
    </location>
</feature>
<dbReference type="InterPro" id="IPR004668">
    <property type="entry name" value="Anaer_Dcu_memb_transpt"/>
</dbReference>
<evidence type="ECO:0000256" key="4">
    <source>
        <dbReference type="ARBA" id="ARBA00022475"/>
    </source>
</evidence>
<feature type="transmembrane region" description="Helical" evidence="10">
    <location>
        <begin position="99"/>
        <end position="121"/>
    </location>
</feature>
<sequence>MMVWIHLLVVLLAIFLGARLGGIGIGFAGGLGVIVLGLLGAKVRTFYVDGTSVKLDIPVDVVTIIMAVIAAIAAMQVAGGLDYLVHLADVILRKNPKHLMFLAPIITYLMTWMAGTGHTAFSTMPVITEVAKENNIRPARPLSIAVVASQIAITASPISAAVVWLSTELGKPHGGQPPVDYLQILAVTFLATFPACMIVAALTLAWDKFVNKKSALEFDPVYQERKAAGLVHHRDAEAYAAPKGAKASVVIFLIGLVLVMLYSAAISDKLKWIANPPMPRDAAIIAIMLSIATIIVLVSKIRPADILNAPTFKSGMSASVCVLGVAWLGTTFVNTHIDTIKGAAGGLLQGHSWLLAVVLFFAASLLYSQAATAKALMPAAIALGVGNVGLVAAFAAVSALFVLPTYPTLLAAVEMDDTGSTRVGKAVFNHPFLVPGVLTVAFAVGLGYLFGAMIL</sequence>
<keyword evidence="5" id="KW-0997">Cell inner membrane</keyword>
<organism evidence="11 12">
    <name type="scientific">Enemella dayhoffiae</name>
    <dbReference type="NCBI Taxonomy" id="2016507"/>
    <lineage>
        <taxon>Bacteria</taxon>
        <taxon>Bacillati</taxon>
        <taxon>Actinomycetota</taxon>
        <taxon>Actinomycetes</taxon>
        <taxon>Propionibacteriales</taxon>
        <taxon>Propionibacteriaceae</taxon>
        <taxon>Enemella</taxon>
    </lineage>
</organism>
<dbReference type="AlphaFoldDB" id="A0A255HBX6"/>
<evidence type="ECO:0000313" key="12">
    <source>
        <dbReference type="Proteomes" id="UP000216311"/>
    </source>
</evidence>
<keyword evidence="7 10" id="KW-1133">Transmembrane helix</keyword>
<comment type="subcellular location">
    <subcellularLocation>
        <location evidence="1">Cell inner membrane</location>
        <topology evidence="1">Multi-pass membrane protein</topology>
    </subcellularLocation>
</comment>
<accession>A0A255HBX6</accession>
<dbReference type="PIRSF" id="PIRSF004539">
    <property type="entry name" value="C4-dicrbxl_trns"/>
    <property type="match status" value="1"/>
</dbReference>
<feature type="transmembrane region" description="Helical" evidence="10">
    <location>
        <begin position="379"/>
        <end position="403"/>
    </location>
</feature>
<evidence type="ECO:0000256" key="7">
    <source>
        <dbReference type="ARBA" id="ARBA00022989"/>
    </source>
</evidence>
<evidence type="ECO:0000313" key="11">
    <source>
        <dbReference type="EMBL" id="OYO24423.1"/>
    </source>
</evidence>
<dbReference type="OrthoDB" id="9770910at2"/>
<dbReference type="NCBIfam" id="NF009136">
    <property type="entry name" value="PRK12489.1"/>
    <property type="match status" value="1"/>
</dbReference>
<feature type="transmembrane region" description="Helical" evidence="10">
    <location>
        <begin position="184"/>
        <end position="206"/>
    </location>
</feature>
<evidence type="ECO:0000256" key="6">
    <source>
        <dbReference type="ARBA" id="ARBA00022692"/>
    </source>
</evidence>
<evidence type="ECO:0000256" key="1">
    <source>
        <dbReference type="ARBA" id="ARBA00004429"/>
    </source>
</evidence>
<feature type="transmembrane region" description="Helical" evidence="10">
    <location>
        <begin position="59"/>
        <end position="79"/>
    </location>
</feature>
<dbReference type="EMBL" id="NMVQ01000003">
    <property type="protein sequence ID" value="OYO24423.1"/>
    <property type="molecule type" value="Genomic_DNA"/>
</dbReference>
<evidence type="ECO:0000256" key="8">
    <source>
        <dbReference type="ARBA" id="ARBA00023136"/>
    </source>
</evidence>